<dbReference type="InterPro" id="IPR005174">
    <property type="entry name" value="KIB1-4_b-propeller"/>
</dbReference>
<sequence>MAQGWSSLPADLVNRVADCLLATNDLDCYTGLRAVCHHWRFVTADPGATSMTPLSPHPDMVDLLPSEDDDGGCRCYAVVAAGGDMLAVLKRRRGMDVFKIDSSGNVMERVKSIGRQALFLGVRCLVVDTDGFPTVEANCAYFELTVRGTNQCYIYKFNIGIYDDEEEPELVSAAMDNLRPLTLTQLLCNHTMPIPNRLYIWKMFCKYLEADYYHNYIDYVDDE</sequence>
<name>A0A811P4Q1_9POAL</name>
<keyword evidence="3" id="KW-1185">Reference proteome</keyword>
<organism evidence="2 3">
    <name type="scientific">Miscanthus lutarioriparius</name>
    <dbReference type="NCBI Taxonomy" id="422564"/>
    <lineage>
        <taxon>Eukaryota</taxon>
        <taxon>Viridiplantae</taxon>
        <taxon>Streptophyta</taxon>
        <taxon>Embryophyta</taxon>
        <taxon>Tracheophyta</taxon>
        <taxon>Spermatophyta</taxon>
        <taxon>Magnoliopsida</taxon>
        <taxon>Liliopsida</taxon>
        <taxon>Poales</taxon>
        <taxon>Poaceae</taxon>
        <taxon>PACMAD clade</taxon>
        <taxon>Panicoideae</taxon>
        <taxon>Andropogonodae</taxon>
        <taxon>Andropogoneae</taxon>
        <taxon>Saccharinae</taxon>
        <taxon>Miscanthus</taxon>
    </lineage>
</organism>
<reference evidence="2" key="1">
    <citation type="submission" date="2020-10" db="EMBL/GenBank/DDBJ databases">
        <authorList>
            <person name="Han B."/>
            <person name="Lu T."/>
            <person name="Zhao Q."/>
            <person name="Huang X."/>
            <person name="Zhao Y."/>
        </authorList>
    </citation>
    <scope>NUCLEOTIDE SEQUENCE</scope>
</reference>
<protein>
    <recommendedName>
        <fullName evidence="1">KIB1-4 beta-propeller domain-containing protein</fullName>
    </recommendedName>
</protein>
<dbReference type="EMBL" id="CAJGYO010000006">
    <property type="protein sequence ID" value="CAD6234794.1"/>
    <property type="molecule type" value="Genomic_DNA"/>
</dbReference>
<dbReference type="AlphaFoldDB" id="A0A811P4Q1"/>
<gene>
    <name evidence="2" type="ORF">NCGR_LOCUS23212</name>
</gene>
<dbReference type="PANTHER" id="PTHR33165">
    <property type="entry name" value="F-BOX DOMAIN CONTAINING PROTEIN-LIKE-RELATED"/>
    <property type="match status" value="1"/>
</dbReference>
<dbReference type="PANTHER" id="PTHR33165:SF86">
    <property type="entry name" value="EXPRESSED PROTEIN"/>
    <property type="match status" value="1"/>
</dbReference>
<accession>A0A811P4Q1</accession>
<dbReference type="Proteomes" id="UP000604825">
    <property type="component" value="Unassembled WGS sequence"/>
</dbReference>
<evidence type="ECO:0000259" key="1">
    <source>
        <dbReference type="Pfam" id="PF03478"/>
    </source>
</evidence>
<feature type="domain" description="KIB1-4 beta-propeller" evidence="1">
    <location>
        <begin position="37"/>
        <end position="163"/>
    </location>
</feature>
<dbReference type="OrthoDB" id="695642at2759"/>
<evidence type="ECO:0000313" key="3">
    <source>
        <dbReference type="Proteomes" id="UP000604825"/>
    </source>
</evidence>
<dbReference type="Pfam" id="PF03478">
    <property type="entry name" value="Beta-prop_KIB1-4"/>
    <property type="match status" value="1"/>
</dbReference>
<proteinExistence type="predicted"/>
<evidence type="ECO:0000313" key="2">
    <source>
        <dbReference type="EMBL" id="CAD6234794.1"/>
    </source>
</evidence>
<comment type="caution">
    <text evidence="2">The sequence shown here is derived from an EMBL/GenBank/DDBJ whole genome shotgun (WGS) entry which is preliminary data.</text>
</comment>